<dbReference type="Proteomes" id="UP000192472">
    <property type="component" value="Unassembled WGS sequence"/>
</dbReference>
<sequence length="479" mass="54620">MIRRLAHLLSNALPLVVGLIFFSSLSYGQKKGVLNKKLQINLREVTIDSALNYVSYKTNVFFSYSSDIIDERQRFTIAYNDSNLEEVLHQLLLGTGVEYTIINGQIILFKSDKNTTTQYFFEKVNIRGNVRDSQTNEPIPGINVYVAGNLKGSSTDVNGNFEIKGLAPGRYEIVFSHIVYNLAHRLVTLEGDQQFVHIPQKLEPKTTQLEDIEIIAKSNSETQKNWQRGFKIFEEEFFGNTQNASKCNILNPEVLDIDYDRETGELAATADQPLIIENLALGYRINYILELFEHTPTVTRLLGISNFEELPVANKAEYRRVLKNRKRSFNGSMTHFLRSLTNGRLKKEGYIIDEVDELPAVINISQFELPAKLAANSGQYAFDNSLKFTKYLMVIYVKEYESQAYIMDRLKLANRTDILMNGVPLGASNSAGQISFIKLNLPSVTINEKGFFNEPFAVTTYGYWSWERVAEYMPFDYSP</sequence>
<accession>A0A1W2GMZ6</accession>
<keyword evidence="1" id="KW-0813">Transport</keyword>
<dbReference type="STRING" id="692418.SAMN04488029_3596"/>
<dbReference type="SUPFAM" id="SSF49464">
    <property type="entry name" value="Carboxypeptidase regulatory domain-like"/>
    <property type="match status" value="1"/>
</dbReference>
<keyword evidence="3" id="KW-0998">Cell outer membrane</keyword>
<name>A0A1W2GMZ6_REIFA</name>
<evidence type="ECO:0000313" key="5">
    <source>
        <dbReference type="EMBL" id="SMD38027.1"/>
    </source>
</evidence>
<dbReference type="Pfam" id="PF07660">
    <property type="entry name" value="STN"/>
    <property type="match status" value="1"/>
</dbReference>
<dbReference type="Gene3D" id="2.60.40.1120">
    <property type="entry name" value="Carboxypeptidase-like, regulatory domain"/>
    <property type="match status" value="1"/>
</dbReference>
<dbReference type="Gene3D" id="3.55.50.30">
    <property type="match status" value="1"/>
</dbReference>
<dbReference type="SMART" id="SM00965">
    <property type="entry name" value="STN"/>
    <property type="match status" value="1"/>
</dbReference>
<dbReference type="EMBL" id="FWYF01000004">
    <property type="protein sequence ID" value="SMD38027.1"/>
    <property type="molecule type" value="Genomic_DNA"/>
</dbReference>
<evidence type="ECO:0000256" key="1">
    <source>
        <dbReference type="ARBA" id="ARBA00022448"/>
    </source>
</evidence>
<organism evidence="5 6">
    <name type="scientific">Reichenbachiella faecimaris</name>
    <dbReference type="NCBI Taxonomy" id="692418"/>
    <lineage>
        <taxon>Bacteria</taxon>
        <taxon>Pseudomonadati</taxon>
        <taxon>Bacteroidota</taxon>
        <taxon>Cytophagia</taxon>
        <taxon>Cytophagales</taxon>
        <taxon>Reichenbachiellaceae</taxon>
        <taxon>Reichenbachiella</taxon>
    </lineage>
</organism>
<dbReference type="InterPro" id="IPR008969">
    <property type="entry name" value="CarboxyPept-like_regulatory"/>
</dbReference>
<evidence type="ECO:0000313" key="6">
    <source>
        <dbReference type="Proteomes" id="UP000192472"/>
    </source>
</evidence>
<dbReference type="InterPro" id="IPR011662">
    <property type="entry name" value="Secretin/TonB_short_N"/>
</dbReference>
<dbReference type="OrthoDB" id="1223654at2"/>
<reference evidence="5 6" key="1">
    <citation type="submission" date="2017-04" db="EMBL/GenBank/DDBJ databases">
        <authorList>
            <person name="Afonso C.L."/>
            <person name="Miller P.J."/>
            <person name="Scott M.A."/>
            <person name="Spackman E."/>
            <person name="Goraichik I."/>
            <person name="Dimitrov K.M."/>
            <person name="Suarez D.L."/>
            <person name="Swayne D.E."/>
        </authorList>
    </citation>
    <scope>NUCLEOTIDE SEQUENCE [LARGE SCALE GENOMIC DNA]</scope>
    <source>
        <strain evidence="5 6">DSM 26133</strain>
    </source>
</reference>
<evidence type="ECO:0000259" key="4">
    <source>
        <dbReference type="SMART" id="SM00965"/>
    </source>
</evidence>
<feature type="domain" description="Secretin/TonB short N-terminal" evidence="4">
    <location>
        <begin position="60"/>
        <end position="111"/>
    </location>
</feature>
<keyword evidence="2" id="KW-0472">Membrane</keyword>
<protein>
    <submittedName>
        <fullName evidence="5">Secretin and TonB N terminus short domain-containing protein</fullName>
    </submittedName>
</protein>
<dbReference type="GO" id="GO:0019867">
    <property type="term" value="C:outer membrane"/>
    <property type="evidence" value="ECO:0007669"/>
    <property type="project" value="InterPro"/>
</dbReference>
<proteinExistence type="predicted"/>
<dbReference type="RefSeq" id="WP_084374222.1">
    <property type="nucleotide sequence ID" value="NZ_FWYF01000004.1"/>
</dbReference>
<evidence type="ECO:0000256" key="2">
    <source>
        <dbReference type="ARBA" id="ARBA00023136"/>
    </source>
</evidence>
<dbReference type="Pfam" id="PF13715">
    <property type="entry name" value="CarbopepD_reg_2"/>
    <property type="match status" value="1"/>
</dbReference>
<evidence type="ECO:0000256" key="3">
    <source>
        <dbReference type="ARBA" id="ARBA00023237"/>
    </source>
</evidence>
<keyword evidence="6" id="KW-1185">Reference proteome</keyword>
<dbReference type="AlphaFoldDB" id="A0A1W2GMZ6"/>
<gene>
    <name evidence="5" type="ORF">SAMN04488029_3596</name>
</gene>